<evidence type="ECO:0000256" key="10">
    <source>
        <dbReference type="NCBIfam" id="TIGR00767"/>
    </source>
</evidence>
<dbReference type="Pfam" id="PF00006">
    <property type="entry name" value="ATP-synt_ab"/>
    <property type="match status" value="1"/>
</dbReference>
<dbReference type="Pfam" id="PF07497">
    <property type="entry name" value="Rho_RNA_bind"/>
    <property type="match status" value="1"/>
</dbReference>
<feature type="compositionally biased region" description="Basic residues" evidence="12">
    <location>
        <begin position="89"/>
        <end position="98"/>
    </location>
</feature>
<dbReference type="NCBIfam" id="NF006886">
    <property type="entry name" value="PRK09376.1"/>
    <property type="match status" value="1"/>
</dbReference>
<evidence type="ECO:0000256" key="2">
    <source>
        <dbReference type="ARBA" id="ARBA00022741"/>
    </source>
</evidence>
<organism evidence="14 15">
    <name type="scientific">Ruminiclostridium papyrosolvens C7</name>
    <dbReference type="NCBI Taxonomy" id="1330534"/>
    <lineage>
        <taxon>Bacteria</taxon>
        <taxon>Bacillati</taxon>
        <taxon>Bacillota</taxon>
        <taxon>Clostridia</taxon>
        <taxon>Eubacteriales</taxon>
        <taxon>Oscillospiraceae</taxon>
        <taxon>Ruminiclostridium</taxon>
    </lineage>
</organism>
<dbReference type="GO" id="GO:0003723">
    <property type="term" value="F:RNA binding"/>
    <property type="evidence" value="ECO:0007669"/>
    <property type="project" value="UniProtKB-UniRule"/>
</dbReference>
<dbReference type="Gene3D" id="2.40.50.140">
    <property type="entry name" value="Nucleic acid-binding proteins"/>
    <property type="match status" value="1"/>
</dbReference>
<feature type="compositionally biased region" description="Polar residues" evidence="12">
    <location>
        <begin position="109"/>
        <end position="133"/>
    </location>
</feature>
<feature type="compositionally biased region" description="Basic and acidic residues" evidence="12">
    <location>
        <begin position="134"/>
        <end position="156"/>
    </location>
</feature>
<feature type="compositionally biased region" description="Low complexity" evidence="12">
    <location>
        <begin position="293"/>
        <end position="305"/>
    </location>
</feature>
<feature type="compositionally biased region" description="Basic and acidic residues" evidence="12">
    <location>
        <begin position="219"/>
        <end position="251"/>
    </location>
</feature>
<dbReference type="SMART" id="SM00357">
    <property type="entry name" value="CSP"/>
    <property type="match status" value="1"/>
</dbReference>
<dbReference type="PANTHER" id="PTHR46425">
    <property type="entry name" value="TRANSCRIPTION TERMINATION FACTOR RHO"/>
    <property type="match status" value="1"/>
</dbReference>
<dbReference type="PANTHER" id="PTHR46425:SF1">
    <property type="entry name" value="TRANSCRIPTION TERMINATION FACTOR RHO"/>
    <property type="match status" value="1"/>
</dbReference>
<feature type="compositionally biased region" description="Polar residues" evidence="12">
    <location>
        <begin position="178"/>
        <end position="197"/>
    </location>
</feature>
<keyword evidence="1 9" id="KW-0806">Transcription termination</keyword>
<reference evidence="14 15" key="1">
    <citation type="journal article" date="2013" name="Genome Announc.">
        <title>Draft Genome Sequence of the Cellulolytic Bacterium Clostridium papyrosolvens C7 (ATCC 700395).</title>
        <authorList>
            <person name="Zepeda V."/>
            <person name="Dassa B."/>
            <person name="Borovok I."/>
            <person name="Lamed R."/>
            <person name="Bayer E.A."/>
            <person name="Cate J.H."/>
        </authorList>
    </citation>
    <scope>NUCLEOTIDE SEQUENCE [LARGE SCALE GENOMIC DNA]</scope>
    <source>
        <strain evidence="14 15">C7</strain>
    </source>
</reference>
<dbReference type="Gene3D" id="3.40.50.300">
    <property type="entry name" value="P-loop containing nucleotide triphosphate hydrolases"/>
    <property type="match status" value="1"/>
</dbReference>
<dbReference type="NCBIfam" id="TIGR00767">
    <property type="entry name" value="rho"/>
    <property type="match status" value="1"/>
</dbReference>
<evidence type="ECO:0000256" key="4">
    <source>
        <dbReference type="ARBA" id="ARBA00022806"/>
    </source>
</evidence>
<dbReference type="AlphaFoldDB" id="U4QYH1"/>
<dbReference type="SUPFAM" id="SSF52540">
    <property type="entry name" value="P-loop containing nucleoside triphosphate hydrolases"/>
    <property type="match status" value="1"/>
</dbReference>
<protein>
    <recommendedName>
        <fullName evidence="9 10">Transcription termination factor Rho</fullName>
        <ecNumber evidence="9 10">3.6.4.-</ecNumber>
    </recommendedName>
    <alternativeName>
        <fullName evidence="9">ATP-dependent helicase Rho</fullName>
    </alternativeName>
</protein>
<evidence type="ECO:0000259" key="13">
    <source>
        <dbReference type="PROSITE" id="PS51856"/>
    </source>
</evidence>
<dbReference type="GO" id="GO:0004386">
    <property type="term" value="F:helicase activity"/>
    <property type="evidence" value="ECO:0007669"/>
    <property type="project" value="UniProtKB-UniRule"/>
</dbReference>
<feature type="region of interest" description="Disordered" evidence="12">
    <location>
        <begin position="62"/>
        <end position="315"/>
    </location>
</feature>
<evidence type="ECO:0000256" key="1">
    <source>
        <dbReference type="ARBA" id="ARBA00022472"/>
    </source>
</evidence>
<comment type="caution">
    <text evidence="14">The sequence shown here is derived from an EMBL/GenBank/DDBJ whole genome shotgun (WGS) entry which is preliminary data.</text>
</comment>
<dbReference type="InterPro" id="IPR000194">
    <property type="entry name" value="ATPase_F1/V1/A1_a/bsu_nucl-bd"/>
</dbReference>
<evidence type="ECO:0000256" key="9">
    <source>
        <dbReference type="HAMAP-Rule" id="MF_01884"/>
    </source>
</evidence>
<evidence type="ECO:0000256" key="11">
    <source>
        <dbReference type="PROSITE-ProRule" id="PRU01203"/>
    </source>
</evidence>
<dbReference type="InterPro" id="IPR011129">
    <property type="entry name" value="CSD"/>
</dbReference>
<dbReference type="EMBL" id="ATAY01000085">
    <property type="protein sequence ID" value="EPR09556.1"/>
    <property type="molecule type" value="Genomic_DNA"/>
</dbReference>
<keyword evidence="8 9" id="KW-0804">Transcription</keyword>
<dbReference type="InterPro" id="IPR011112">
    <property type="entry name" value="Rho-like_N"/>
</dbReference>
<comment type="function">
    <text evidence="9">Facilitates transcription termination by a mechanism that involves Rho binding to the nascent RNA, activation of Rho's RNA-dependent ATPase activity, and release of the mRNA from the DNA template.</text>
</comment>
<dbReference type="Proteomes" id="UP000016860">
    <property type="component" value="Unassembled WGS sequence"/>
</dbReference>
<dbReference type="CDD" id="cd04459">
    <property type="entry name" value="Rho_CSD"/>
    <property type="match status" value="1"/>
</dbReference>
<evidence type="ECO:0000256" key="12">
    <source>
        <dbReference type="SAM" id="MobiDB-lite"/>
    </source>
</evidence>
<proteinExistence type="inferred from homology"/>
<dbReference type="SMART" id="SM00959">
    <property type="entry name" value="Rho_N"/>
    <property type="match status" value="1"/>
</dbReference>
<dbReference type="Pfam" id="PF07498">
    <property type="entry name" value="Rho_N"/>
    <property type="match status" value="1"/>
</dbReference>
<dbReference type="PROSITE" id="PS51856">
    <property type="entry name" value="RHO_RNA_BD"/>
    <property type="match status" value="1"/>
</dbReference>
<keyword evidence="4 9" id="KW-0347">Helicase</keyword>
<dbReference type="OrthoDB" id="9805197at2"/>
<dbReference type="InterPro" id="IPR041703">
    <property type="entry name" value="Rho_factor_ATP-bd"/>
</dbReference>
<dbReference type="GO" id="GO:0006353">
    <property type="term" value="P:DNA-templated transcription termination"/>
    <property type="evidence" value="ECO:0007669"/>
    <property type="project" value="UniProtKB-UniRule"/>
</dbReference>
<feature type="binding site" evidence="9">
    <location>
        <begin position="441"/>
        <end position="446"/>
    </location>
    <ligand>
        <name>ATP</name>
        <dbReference type="ChEBI" id="CHEBI:30616"/>
    </ligand>
</feature>
<name>U4QYH1_9FIRM</name>
<dbReference type="RefSeq" id="WP_020816634.1">
    <property type="nucleotide sequence ID" value="NZ_ATAY01000085.1"/>
</dbReference>
<dbReference type="InterPro" id="IPR003593">
    <property type="entry name" value="AAA+_ATPase"/>
</dbReference>
<dbReference type="FunFam" id="3.40.50.300:FF:000072">
    <property type="entry name" value="Transcription termination factor Rho"/>
    <property type="match status" value="1"/>
</dbReference>
<dbReference type="PATRIC" id="fig|1330534.3.peg.3182"/>
<evidence type="ECO:0000256" key="5">
    <source>
        <dbReference type="ARBA" id="ARBA00022840"/>
    </source>
</evidence>
<dbReference type="STRING" id="1330534.L323_16065"/>
<evidence type="ECO:0000313" key="15">
    <source>
        <dbReference type="Proteomes" id="UP000016860"/>
    </source>
</evidence>
<comment type="caution">
    <text evidence="9">Lacks conserved residue(s) required for the propagation of feature annotation.</text>
</comment>
<dbReference type="EC" id="3.6.4.-" evidence="9 10"/>
<evidence type="ECO:0000313" key="14">
    <source>
        <dbReference type="EMBL" id="EPR09556.1"/>
    </source>
</evidence>
<keyword evidence="5 9" id="KW-0067">ATP-binding</keyword>
<feature type="binding site" evidence="9">
    <location>
        <begin position="429"/>
        <end position="434"/>
    </location>
    <ligand>
        <name>ATP</name>
        <dbReference type="ChEBI" id="CHEBI:30616"/>
    </ligand>
</feature>
<dbReference type="SMART" id="SM00382">
    <property type="entry name" value="AAA"/>
    <property type="match status" value="1"/>
</dbReference>
<keyword evidence="2 9" id="KW-0547">Nucleotide-binding</keyword>
<evidence type="ECO:0000256" key="8">
    <source>
        <dbReference type="ARBA" id="ARBA00023163"/>
    </source>
</evidence>
<sequence length="688" mass="77324">MDQINLQSKTLEDLRYIAKMLGMKNISKYKKNELVELLSENSKKLKSDDIVEEVVSEEIKTAEPAANTIETQASEERSKEASEEVPVLRKSRRGRPSKASKSMDKPDNTGVSDLLTSVTGQDNQVQNPISVSEQSDKPDRLSDTLKHLETKNIEKKPHGRGRKKDVQPSSEPPVTENKVLSNTSEVSSQDKGNNSADNIPHRRNSRVKPEQTIEQPKNVSDEKIPGKAEKDLKPQIYKKDDQPSTRQDNRQQHRQIRPYTNTNGKSDISPEPQRMPLNQQPQQVQPQQPVPSQPQVISPQIQQPQGSEKIESDDPVEGVLEVLPDGYGFLRSENYLSGPKDVYVSPSQIRRFGLKTGDKLRGKGRIPKEGEKFQALLYVQSINGDTPDVASKRVAFEYLTPIYPDNRITLETSPREFSTRLIDLIAPIGKGQRGMIVSPPKAGKTILLKKIANAITINYPEAELIVLLIDERPEEVTDMQRSIKGEVIYSTFDEVPEHHIKVAEMVLERAQRLVEQKKDVVILLDSITRLARAYNLTIPPTGRTLSGGLDPGALHKPKRFFGAARNIENGGSLTIMATALIETGSRMDDVIFEEFKGTGNMELHLDRKLSEKRIFPAIDINKSGTRREELLLSQKELESVWAIRKAMSNMGTAEVTEILINKLMQTRTNDDFVNSIKISFLDKNSQDR</sequence>
<dbReference type="InterPro" id="IPR027417">
    <property type="entry name" value="P-loop_NTPase"/>
</dbReference>
<dbReference type="InterPro" id="IPR004665">
    <property type="entry name" value="Term_rho"/>
</dbReference>
<keyword evidence="7 9" id="KW-0805">Transcription regulation</keyword>
<feature type="binding site" evidence="9">
    <location>
        <position position="472"/>
    </location>
    <ligand>
        <name>ATP</name>
        <dbReference type="ChEBI" id="CHEBI:30616"/>
    </ligand>
</feature>
<comment type="similarity">
    <text evidence="9 11">Belongs to the Rho family.</text>
</comment>
<evidence type="ECO:0000256" key="3">
    <source>
        <dbReference type="ARBA" id="ARBA00022801"/>
    </source>
</evidence>
<dbReference type="SUPFAM" id="SSF50249">
    <property type="entry name" value="Nucleic acid-binding proteins"/>
    <property type="match status" value="1"/>
</dbReference>
<dbReference type="HAMAP" id="MF_01884">
    <property type="entry name" value="Rho"/>
    <property type="match status" value="1"/>
</dbReference>
<dbReference type="GO" id="GO:0016787">
    <property type="term" value="F:hydrolase activity"/>
    <property type="evidence" value="ECO:0007669"/>
    <property type="project" value="UniProtKB-KW"/>
</dbReference>
<gene>
    <name evidence="9" type="primary">rho</name>
    <name evidence="14" type="ORF">L323_16065</name>
</gene>
<dbReference type="InterPro" id="IPR012340">
    <property type="entry name" value="NA-bd_OB-fold"/>
</dbReference>
<evidence type="ECO:0000256" key="6">
    <source>
        <dbReference type="ARBA" id="ARBA00022884"/>
    </source>
</evidence>
<dbReference type="InterPro" id="IPR011113">
    <property type="entry name" value="Rho_RNA-bd"/>
</dbReference>
<dbReference type="CDD" id="cd01128">
    <property type="entry name" value="rho_factor_C"/>
    <property type="match status" value="1"/>
</dbReference>
<keyword evidence="6 9" id="KW-0694">RNA-binding</keyword>
<dbReference type="GO" id="GO:0008186">
    <property type="term" value="F:ATP-dependent activity, acting on RNA"/>
    <property type="evidence" value="ECO:0007669"/>
    <property type="project" value="UniProtKB-UniRule"/>
</dbReference>
<evidence type="ECO:0000256" key="7">
    <source>
        <dbReference type="ARBA" id="ARBA00023015"/>
    </source>
</evidence>
<accession>U4QYH1</accession>
<feature type="domain" description="Rho RNA-BD" evidence="13">
    <location>
        <begin position="313"/>
        <end position="386"/>
    </location>
</feature>
<comment type="subunit">
    <text evidence="9">Homohexamer. The homohexamer assembles into an open ring structure.</text>
</comment>
<dbReference type="GO" id="GO:0005524">
    <property type="term" value="F:ATP binding"/>
    <property type="evidence" value="ECO:0007669"/>
    <property type="project" value="UniProtKB-UniRule"/>
</dbReference>
<keyword evidence="3 9" id="KW-0378">Hydrolase</keyword>